<dbReference type="SMART" id="SM00184">
    <property type="entry name" value="RING"/>
    <property type="match status" value="1"/>
</dbReference>
<evidence type="ECO:0000313" key="8">
    <source>
        <dbReference type="Proteomes" id="UP000663824"/>
    </source>
</evidence>
<evidence type="ECO:0000259" key="5">
    <source>
        <dbReference type="PROSITE" id="PS50089"/>
    </source>
</evidence>
<dbReference type="InterPro" id="IPR013083">
    <property type="entry name" value="Znf_RING/FYVE/PHD"/>
</dbReference>
<dbReference type="PANTHER" id="PTHR46016">
    <property type="entry name" value="ZINC FINGER, RING/FYVE/PHD-TYPE"/>
    <property type="match status" value="1"/>
</dbReference>
<dbReference type="GO" id="GO:0008270">
    <property type="term" value="F:zinc ion binding"/>
    <property type="evidence" value="ECO:0007669"/>
    <property type="project" value="UniProtKB-KW"/>
</dbReference>
<keyword evidence="3" id="KW-0862">Zinc</keyword>
<dbReference type="Pfam" id="PF13923">
    <property type="entry name" value="zf-C3HC4_2"/>
    <property type="match status" value="1"/>
</dbReference>
<dbReference type="SUPFAM" id="SSF57850">
    <property type="entry name" value="RING/U-box"/>
    <property type="match status" value="1"/>
</dbReference>
<dbReference type="GO" id="GO:0006511">
    <property type="term" value="P:ubiquitin-dependent protein catabolic process"/>
    <property type="evidence" value="ECO:0007669"/>
    <property type="project" value="TreeGrafter"/>
</dbReference>
<comment type="caution">
    <text evidence="6">The sequence shown here is derived from an EMBL/GenBank/DDBJ whole genome shotgun (WGS) entry which is preliminary data.</text>
</comment>
<dbReference type="InterPro" id="IPR051438">
    <property type="entry name" value="RNF_E3_ubiq-protein_ligase"/>
</dbReference>
<proteinExistence type="predicted"/>
<dbReference type="Gene3D" id="3.30.40.10">
    <property type="entry name" value="Zinc/RING finger domain, C3HC4 (zinc finger)"/>
    <property type="match status" value="2"/>
</dbReference>
<dbReference type="InterPro" id="IPR017907">
    <property type="entry name" value="Znf_RING_CS"/>
</dbReference>
<dbReference type="EMBL" id="CAJNRE010000323">
    <property type="protein sequence ID" value="CAF1925458.1"/>
    <property type="molecule type" value="Genomic_DNA"/>
</dbReference>
<sequence length="223" mass="25782">MAINNSYEYINENSIHEDLLCSICTDPFEDPVSANQCGHVFCRKCITDTFCNTPRCPTCRHDLVLEDFHPVTLRPFLNQLNQLLVKCKSCSQINIQRGNFQDHMANCEKVILLCPAAHLKCDWKGQRHEMQDHVTICSLIKFQPAIDELNTVIKKQSEQIHCLYTILEKISSNHKKVCEESYMGTEVYCDVCTRKLAFGELKHRLHYCPQTDICSNCIKQHFP</sequence>
<reference evidence="6" key="1">
    <citation type="submission" date="2021-02" db="EMBL/GenBank/DDBJ databases">
        <authorList>
            <person name="Nowell W R."/>
        </authorList>
    </citation>
    <scope>NUCLEOTIDE SEQUENCE</scope>
</reference>
<dbReference type="Proteomes" id="UP000676336">
    <property type="component" value="Unassembled WGS sequence"/>
</dbReference>
<dbReference type="GO" id="GO:0061630">
    <property type="term" value="F:ubiquitin protein ligase activity"/>
    <property type="evidence" value="ECO:0007669"/>
    <property type="project" value="TreeGrafter"/>
</dbReference>
<dbReference type="GO" id="GO:0000209">
    <property type="term" value="P:protein polyubiquitination"/>
    <property type="evidence" value="ECO:0007669"/>
    <property type="project" value="TreeGrafter"/>
</dbReference>
<gene>
    <name evidence="6" type="ORF">MBJ925_LOCUS3256</name>
    <name evidence="7" type="ORF">SMN809_LOCUS65935</name>
</gene>
<dbReference type="Proteomes" id="UP000663824">
    <property type="component" value="Unassembled WGS sequence"/>
</dbReference>
<evidence type="ECO:0000256" key="1">
    <source>
        <dbReference type="ARBA" id="ARBA00022723"/>
    </source>
</evidence>
<dbReference type="AlphaFoldDB" id="A0A816KQY3"/>
<evidence type="ECO:0000313" key="7">
    <source>
        <dbReference type="EMBL" id="CAF5171886.1"/>
    </source>
</evidence>
<dbReference type="EMBL" id="CAJOBI010312356">
    <property type="protein sequence ID" value="CAF5171886.1"/>
    <property type="molecule type" value="Genomic_DNA"/>
</dbReference>
<keyword evidence="1" id="KW-0479">Metal-binding</keyword>
<evidence type="ECO:0000256" key="3">
    <source>
        <dbReference type="ARBA" id="ARBA00022833"/>
    </source>
</evidence>
<protein>
    <recommendedName>
        <fullName evidence="5">RING-type domain-containing protein</fullName>
    </recommendedName>
</protein>
<keyword evidence="2 4" id="KW-0863">Zinc-finger</keyword>
<dbReference type="PROSITE" id="PS00518">
    <property type="entry name" value="ZF_RING_1"/>
    <property type="match status" value="1"/>
</dbReference>
<name>A0A816KQY3_9BILA</name>
<dbReference type="SUPFAM" id="SSF49599">
    <property type="entry name" value="TRAF domain-like"/>
    <property type="match status" value="1"/>
</dbReference>
<organism evidence="6 8">
    <name type="scientific">Rotaria magnacalcarata</name>
    <dbReference type="NCBI Taxonomy" id="392030"/>
    <lineage>
        <taxon>Eukaryota</taxon>
        <taxon>Metazoa</taxon>
        <taxon>Spiralia</taxon>
        <taxon>Gnathifera</taxon>
        <taxon>Rotifera</taxon>
        <taxon>Eurotatoria</taxon>
        <taxon>Bdelloidea</taxon>
        <taxon>Philodinida</taxon>
        <taxon>Philodinidae</taxon>
        <taxon>Rotaria</taxon>
    </lineage>
</organism>
<dbReference type="PROSITE" id="PS50089">
    <property type="entry name" value="ZF_RING_2"/>
    <property type="match status" value="1"/>
</dbReference>
<dbReference type="PANTHER" id="PTHR46016:SF1">
    <property type="entry name" value="RING-TYPE DOMAIN-CONTAINING PROTEIN"/>
    <property type="match status" value="1"/>
</dbReference>
<evidence type="ECO:0000256" key="4">
    <source>
        <dbReference type="PROSITE-ProRule" id="PRU00175"/>
    </source>
</evidence>
<evidence type="ECO:0000313" key="6">
    <source>
        <dbReference type="EMBL" id="CAF1925458.1"/>
    </source>
</evidence>
<accession>A0A816KQY3</accession>
<dbReference type="InterPro" id="IPR001841">
    <property type="entry name" value="Znf_RING"/>
</dbReference>
<feature type="domain" description="RING-type" evidence="5">
    <location>
        <begin position="21"/>
        <end position="60"/>
    </location>
</feature>
<evidence type="ECO:0000256" key="2">
    <source>
        <dbReference type="ARBA" id="ARBA00022771"/>
    </source>
</evidence>